<dbReference type="PANTHER" id="PTHR45526:SF1">
    <property type="entry name" value="TRANSCRIPTIONAL REGULATORY PROTEIN DCUR-RELATED"/>
    <property type="match status" value="1"/>
</dbReference>
<dbReference type="InterPro" id="IPR001789">
    <property type="entry name" value="Sig_transdc_resp-reg_receiver"/>
</dbReference>
<comment type="caution">
    <text evidence="2">The sequence shown here is derived from an EMBL/GenBank/DDBJ whole genome shotgun (WGS) entry which is preliminary data.</text>
</comment>
<protein>
    <submittedName>
        <fullName evidence="2">Response regulator receiver protein</fullName>
    </submittedName>
</protein>
<dbReference type="PROSITE" id="PS50110">
    <property type="entry name" value="RESPONSE_REGULATORY"/>
    <property type="match status" value="1"/>
</dbReference>
<dbReference type="Gene3D" id="3.40.50.2300">
    <property type="match status" value="1"/>
</dbReference>
<feature type="non-terminal residue" evidence="2">
    <location>
        <position position="59"/>
    </location>
</feature>
<dbReference type="PANTHER" id="PTHR45526">
    <property type="entry name" value="TRANSCRIPTIONAL REGULATORY PROTEIN DPIA"/>
    <property type="match status" value="1"/>
</dbReference>
<reference evidence="2" key="1">
    <citation type="submission" date="2013-12" db="EMBL/GenBank/DDBJ databases">
        <title>A Varibaculum cambriense genome reconstructed from a premature infant gut community with otherwise low bacterial novelty that shifts toward anaerobic metabolism during the third week of life.</title>
        <authorList>
            <person name="Brown C.T."/>
            <person name="Sharon I."/>
            <person name="Thomas B.C."/>
            <person name="Castelle C.J."/>
            <person name="Morowitz M.J."/>
            <person name="Banfield J.F."/>
        </authorList>
    </citation>
    <scope>NUCLEOTIDE SEQUENCE</scope>
</reference>
<dbReference type="InterPro" id="IPR051271">
    <property type="entry name" value="2C-system_Tx_regulators"/>
</dbReference>
<dbReference type="AlphaFoldDB" id="W1Y8C4"/>
<sequence>MNNVLIVDDDILVADVIRRIVEQTPAFKCCGIALSLGQAKEIISENKKLADLILLDLYI</sequence>
<accession>W1Y8C4</accession>
<proteinExistence type="predicted"/>
<dbReference type="InterPro" id="IPR011006">
    <property type="entry name" value="CheY-like_superfamily"/>
</dbReference>
<dbReference type="SUPFAM" id="SSF52172">
    <property type="entry name" value="CheY-like"/>
    <property type="match status" value="1"/>
</dbReference>
<evidence type="ECO:0000259" key="1">
    <source>
        <dbReference type="PROSITE" id="PS50110"/>
    </source>
</evidence>
<organism evidence="2">
    <name type="scientific">human gut metagenome</name>
    <dbReference type="NCBI Taxonomy" id="408170"/>
    <lineage>
        <taxon>unclassified sequences</taxon>
        <taxon>metagenomes</taxon>
        <taxon>organismal metagenomes</taxon>
    </lineage>
</organism>
<name>W1Y8C4_9ZZZZ</name>
<dbReference type="GO" id="GO:0000156">
    <property type="term" value="F:phosphorelay response regulator activity"/>
    <property type="evidence" value="ECO:0007669"/>
    <property type="project" value="TreeGrafter"/>
</dbReference>
<dbReference type="EMBL" id="AZMM01008393">
    <property type="protein sequence ID" value="ETJ37384.1"/>
    <property type="molecule type" value="Genomic_DNA"/>
</dbReference>
<evidence type="ECO:0000313" key="2">
    <source>
        <dbReference type="EMBL" id="ETJ37384.1"/>
    </source>
</evidence>
<gene>
    <name evidence="2" type="ORF">Q604_UNBC08393G0001</name>
</gene>
<feature type="domain" description="Response regulatory" evidence="1">
    <location>
        <begin position="3"/>
        <end position="59"/>
    </location>
</feature>